<reference evidence="2 3" key="1">
    <citation type="submission" date="2013-03" db="EMBL/GenBank/DDBJ databases">
        <title>The Genome Sequence of Phialophora europaea CBS 101466.</title>
        <authorList>
            <consortium name="The Broad Institute Genomics Platform"/>
            <person name="Cuomo C."/>
            <person name="de Hoog S."/>
            <person name="Gorbushina A."/>
            <person name="Walker B."/>
            <person name="Young S.K."/>
            <person name="Zeng Q."/>
            <person name="Gargeya S."/>
            <person name="Fitzgerald M."/>
            <person name="Haas B."/>
            <person name="Abouelleil A."/>
            <person name="Allen A.W."/>
            <person name="Alvarado L."/>
            <person name="Arachchi H.M."/>
            <person name="Berlin A.M."/>
            <person name="Chapman S.B."/>
            <person name="Gainer-Dewar J."/>
            <person name="Goldberg J."/>
            <person name="Griggs A."/>
            <person name="Gujja S."/>
            <person name="Hansen M."/>
            <person name="Howarth C."/>
            <person name="Imamovic A."/>
            <person name="Ireland A."/>
            <person name="Larimer J."/>
            <person name="McCowan C."/>
            <person name="Murphy C."/>
            <person name="Pearson M."/>
            <person name="Poon T.W."/>
            <person name="Priest M."/>
            <person name="Roberts A."/>
            <person name="Saif S."/>
            <person name="Shea T."/>
            <person name="Sisk P."/>
            <person name="Sykes S."/>
            <person name="Wortman J."/>
            <person name="Nusbaum C."/>
            <person name="Birren B."/>
        </authorList>
    </citation>
    <scope>NUCLEOTIDE SEQUENCE [LARGE SCALE GENOMIC DNA]</scope>
    <source>
        <strain evidence="2 3">CBS 101466</strain>
    </source>
</reference>
<accession>W2RUF2</accession>
<dbReference type="RefSeq" id="XP_008716915.1">
    <property type="nucleotide sequence ID" value="XM_008718693.1"/>
</dbReference>
<dbReference type="EMBL" id="KB822720">
    <property type="protein sequence ID" value="ETN40072.1"/>
    <property type="molecule type" value="Genomic_DNA"/>
</dbReference>
<sequence>MSEITCEDDLVQYLRRPVHKSTSPLTDFFFHYRTPEQFSHLSSKTFRILPAGNNGTRTVPFSAPDKDTRSQSRNLNDAVEAAQARANPNSLEKDVITLDDDKSLPGISDQDRDSISEKTCLNRRPFIKQRHRSDTLKLLMFEENRQELEKDKEKNQEQEFRMSKALGDLANQLCEQEVGIGDARDNIMEQICQLDARYDETAEEWKAEEQELQHQIDDKHEKIAREEAAIESERQDLQTVNETLNNNCSGPKSGAASSTHPWTRA</sequence>
<evidence type="ECO:0000313" key="3">
    <source>
        <dbReference type="Proteomes" id="UP000030752"/>
    </source>
</evidence>
<proteinExistence type="predicted"/>
<feature type="region of interest" description="Disordered" evidence="1">
    <location>
        <begin position="232"/>
        <end position="265"/>
    </location>
</feature>
<evidence type="ECO:0000313" key="2">
    <source>
        <dbReference type="EMBL" id="ETN40072.1"/>
    </source>
</evidence>
<evidence type="ECO:0000256" key="1">
    <source>
        <dbReference type="SAM" id="MobiDB-lite"/>
    </source>
</evidence>
<keyword evidence="3" id="KW-1185">Reference proteome</keyword>
<feature type="compositionally biased region" description="Polar residues" evidence="1">
    <location>
        <begin position="237"/>
        <end position="265"/>
    </location>
</feature>
<dbReference type="GeneID" id="19971686"/>
<dbReference type="HOGENOM" id="CLU_1049812_0_0_1"/>
<protein>
    <submittedName>
        <fullName evidence="2">Uncharacterized protein</fullName>
    </submittedName>
</protein>
<dbReference type="InParanoid" id="W2RUF2"/>
<dbReference type="VEuPathDB" id="FungiDB:HMPREF1541_04347"/>
<gene>
    <name evidence="2" type="ORF">HMPREF1541_04347</name>
</gene>
<name>W2RUF2_CYPE1</name>
<dbReference type="Proteomes" id="UP000030752">
    <property type="component" value="Unassembled WGS sequence"/>
</dbReference>
<dbReference type="AlphaFoldDB" id="W2RUF2"/>
<organism evidence="2 3">
    <name type="scientific">Cyphellophora europaea (strain CBS 101466)</name>
    <name type="common">Phialophora europaea</name>
    <dbReference type="NCBI Taxonomy" id="1220924"/>
    <lineage>
        <taxon>Eukaryota</taxon>
        <taxon>Fungi</taxon>
        <taxon>Dikarya</taxon>
        <taxon>Ascomycota</taxon>
        <taxon>Pezizomycotina</taxon>
        <taxon>Eurotiomycetes</taxon>
        <taxon>Chaetothyriomycetidae</taxon>
        <taxon>Chaetothyriales</taxon>
        <taxon>Cyphellophoraceae</taxon>
        <taxon>Cyphellophora</taxon>
    </lineage>
</organism>